<evidence type="ECO:0000313" key="2">
    <source>
        <dbReference type="EMBL" id="RYC69693.1"/>
    </source>
</evidence>
<organism evidence="2 3">
    <name type="scientific">Spirosoma sordidisoli</name>
    <dbReference type="NCBI Taxonomy" id="2502893"/>
    <lineage>
        <taxon>Bacteria</taxon>
        <taxon>Pseudomonadati</taxon>
        <taxon>Bacteroidota</taxon>
        <taxon>Cytophagia</taxon>
        <taxon>Cytophagales</taxon>
        <taxon>Cytophagaceae</taxon>
        <taxon>Spirosoma</taxon>
    </lineage>
</organism>
<evidence type="ECO:0000256" key="1">
    <source>
        <dbReference type="SAM" id="SignalP"/>
    </source>
</evidence>
<feature type="chain" id="PRO_5020702725" description="Lipocalin-like domain-containing protein" evidence="1">
    <location>
        <begin position="27"/>
        <end position="156"/>
    </location>
</feature>
<keyword evidence="3" id="KW-1185">Reference proteome</keyword>
<dbReference type="RefSeq" id="WP_129601968.1">
    <property type="nucleotide sequence ID" value="NZ_SBLB01000003.1"/>
</dbReference>
<keyword evidence="1" id="KW-0732">Signal</keyword>
<dbReference type="PROSITE" id="PS51257">
    <property type="entry name" value="PROKAR_LIPOPROTEIN"/>
    <property type="match status" value="1"/>
</dbReference>
<gene>
    <name evidence="2" type="ORF">EQG79_13925</name>
</gene>
<dbReference type="EMBL" id="SBLB01000003">
    <property type="protein sequence ID" value="RYC69693.1"/>
    <property type="molecule type" value="Genomic_DNA"/>
</dbReference>
<accession>A0A4Q2UJM2</accession>
<sequence length="156" mass="16914">MKTFKVSPLLLRFIVLISLLSAGMTACQDDEGTTPSGAQADLLVANNWRTNRVTTVDGQNITVGRLNLATQVLFNLNMQFRSNGTVRALDPNQSNTVVNGGTWTLAPDGKSIDVVVTGFTGNFPIVELNRTKLILRQKAPVDGKDADINLEFIPTL</sequence>
<evidence type="ECO:0000313" key="3">
    <source>
        <dbReference type="Proteomes" id="UP000290407"/>
    </source>
</evidence>
<proteinExistence type="predicted"/>
<feature type="signal peptide" evidence="1">
    <location>
        <begin position="1"/>
        <end position="26"/>
    </location>
</feature>
<evidence type="ECO:0008006" key="4">
    <source>
        <dbReference type="Google" id="ProtNLM"/>
    </source>
</evidence>
<name>A0A4Q2UJM2_9BACT</name>
<dbReference type="Gene3D" id="2.40.128.540">
    <property type="entry name" value="Domain of unknown function DUF4822"/>
    <property type="match status" value="1"/>
</dbReference>
<reference evidence="2 3" key="1">
    <citation type="submission" date="2019-01" db="EMBL/GenBank/DDBJ databases">
        <title>Spirosoma flava sp. nov., a propanil-degrading bacterium isolated from herbicide-contaminated soil.</title>
        <authorList>
            <person name="Zhang L."/>
            <person name="Jiang J.-D."/>
        </authorList>
    </citation>
    <scope>NUCLEOTIDE SEQUENCE [LARGE SCALE GENOMIC DNA]</scope>
    <source>
        <strain evidence="2 3">TY50</strain>
    </source>
</reference>
<dbReference type="Proteomes" id="UP000290407">
    <property type="component" value="Unassembled WGS sequence"/>
</dbReference>
<dbReference type="AlphaFoldDB" id="A0A4Q2UJM2"/>
<protein>
    <recommendedName>
        <fullName evidence="4">Lipocalin-like domain-containing protein</fullName>
    </recommendedName>
</protein>
<comment type="caution">
    <text evidence="2">The sequence shown here is derived from an EMBL/GenBank/DDBJ whole genome shotgun (WGS) entry which is preliminary data.</text>
</comment>